<dbReference type="Pfam" id="PF00691">
    <property type="entry name" value="OmpA"/>
    <property type="match status" value="1"/>
</dbReference>
<gene>
    <name evidence="6" type="ORF">F2Z09_05785</name>
    <name evidence="5" type="ORF">F2Z22_04655</name>
</gene>
<evidence type="ECO:0000259" key="4">
    <source>
        <dbReference type="PROSITE" id="PS51123"/>
    </source>
</evidence>
<reference evidence="7 8" key="1">
    <citation type="journal article" date="2019" name="Nat. Med.">
        <title>A library of human gut bacterial isolates paired with longitudinal multiomics data enables mechanistic microbiome research.</title>
        <authorList>
            <person name="Poyet M."/>
            <person name="Groussin M."/>
            <person name="Gibbons S.M."/>
            <person name="Avila-Pacheco J."/>
            <person name="Jiang X."/>
            <person name="Kearney S.M."/>
            <person name="Perrotta A.R."/>
            <person name="Berdy B."/>
            <person name="Zhao S."/>
            <person name="Lieberman T.D."/>
            <person name="Swanson P.K."/>
            <person name="Smith M."/>
            <person name="Roesemann S."/>
            <person name="Alexander J.E."/>
            <person name="Rich S.A."/>
            <person name="Livny J."/>
            <person name="Vlamakis H."/>
            <person name="Clish C."/>
            <person name="Bullock K."/>
            <person name="Deik A."/>
            <person name="Scott J."/>
            <person name="Pierce K.A."/>
            <person name="Xavier R.J."/>
            <person name="Alm E.J."/>
        </authorList>
    </citation>
    <scope>NUCLEOTIDE SEQUENCE [LARGE SCALE GENOMIC DNA]</scope>
    <source>
        <strain evidence="6 8">BIOML-A2</strain>
        <strain evidence="5 7">BIOML-A6</strain>
    </source>
</reference>
<evidence type="ECO:0000256" key="3">
    <source>
        <dbReference type="SAM" id="Phobius"/>
    </source>
</evidence>
<dbReference type="SUPFAM" id="SSF103088">
    <property type="entry name" value="OmpA-like"/>
    <property type="match status" value="1"/>
</dbReference>
<accession>A0A7J4YSU8</accession>
<sequence length="257" mass="26885">MIRYDSYEIIFLLIKNINIMNKMKFMVLFMSVAMIFSGCASMNNTGKGAAIGGGSGAALGAILGGVIGKGKGAAIGAAIGTAVGAGTGALIGKKMDKAAAEAKQIEGAQVEQITDNNGLKAVKVTFDSGILFTTGNASLSPAAKSALSKFANNVLNQNRDMDVSIYGYTDNQGWRNSTAEQSRQKNLNLSQERAQSVASYLLNCGVSSNQIKGVQGMGESDPVASNDTAAGREQNRRVEVYMYASEQMIRDAQAAAN</sequence>
<comment type="caution">
    <text evidence="5">The sequence shown here is derived from an EMBL/GenBank/DDBJ whole genome shotgun (WGS) entry which is preliminary data.</text>
</comment>
<dbReference type="InterPro" id="IPR036737">
    <property type="entry name" value="OmpA-like_sf"/>
</dbReference>
<dbReference type="Pfam" id="PF13488">
    <property type="entry name" value="Gly-zipper_Omp"/>
    <property type="match status" value="1"/>
</dbReference>
<dbReference type="PANTHER" id="PTHR30329">
    <property type="entry name" value="STATOR ELEMENT OF FLAGELLAR MOTOR COMPLEX"/>
    <property type="match status" value="1"/>
</dbReference>
<dbReference type="Gene3D" id="3.30.1330.60">
    <property type="entry name" value="OmpA-like domain"/>
    <property type="match status" value="1"/>
</dbReference>
<dbReference type="GO" id="GO:0016020">
    <property type="term" value="C:membrane"/>
    <property type="evidence" value="ECO:0007669"/>
    <property type="project" value="UniProtKB-UniRule"/>
</dbReference>
<keyword evidence="3" id="KW-0812">Transmembrane</keyword>
<dbReference type="EMBL" id="VWAK01000004">
    <property type="protein sequence ID" value="KAA5232095.1"/>
    <property type="molecule type" value="Genomic_DNA"/>
</dbReference>
<dbReference type="CDD" id="cd07185">
    <property type="entry name" value="OmpA_C-like"/>
    <property type="match status" value="1"/>
</dbReference>
<feature type="transmembrane region" description="Helical" evidence="3">
    <location>
        <begin position="49"/>
        <end position="67"/>
    </location>
</feature>
<feature type="transmembrane region" description="Helical" evidence="3">
    <location>
        <begin position="25"/>
        <end position="43"/>
    </location>
</feature>
<dbReference type="InterPro" id="IPR050330">
    <property type="entry name" value="Bact_OuterMem_StrucFunc"/>
</dbReference>
<evidence type="ECO:0000256" key="1">
    <source>
        <dbReference type="PROSITE-ProRule" id="PRU00473"/>
    </source>
</evidence>
<evidence type="ECO:0000313" key="7">
    <source>
        <dbReference type="Proteomes" id="UP000421791"/>
    </source>
</evidence>
<protein>
    <submittedName>
        <fullName evidence="5">OmpA family protein</fullName>
    </submittedName>
</protein>
<keyword evidence="8" id="KW-1185">Reference proteome</keyword>
<feature type="domain" description="OmpA-like" evidence="4">
    <location>
        <begin position="119"/>
        <end position="246"/>
    </location>
</feature>
<dbReference type="Proteomes" id="UP000440198">
    <property type="component" value="Unassembled WGS sequence"/>
</dbReference>
<dbReference type="Proteomes" id="UP000421791">
    <property type="component" value="Unassembled WGS sequence"/>
</dbReference>
<evidence type="ECO:0000313" key="6">
    <source>
        <dbReference type="EMBL" id="KAA5259064.1"/>
    </source>
</evidence>
<evidence type="ECO:0000256" key="2">
    <source>
        <dbReference type="SAM" id="MobiDB-lite"/>
    </source>
</evidence>
<dbReference type="EMBL" id="VWAG01000006">
    <property type="protein sequence ID" value="KAA5259064.1"/>
    <property type="molecule type" value="Genomic_DNA"/>
</dbReference>
<dbReference type="AlphaFoldDB" id="A0A7J4YSU8"/>
<name>A0A7J4YSU8_9BACE</name>
<dbReference type="InterPro" id="IPR006665">
    <property type="entry name" value="OmpA-like"/>
</dbReference>
<dbReference type="PANTHER" id="PTHR30329:SF21">
    <property type="entry name" value="LIPOPROTEIN YIAD-RELATED"/>
    <property type="match status" value="1"/>
</dbReference>
<keyword evidence="1 3" id="KW-0472">Membrane</keyword>
<evidence type="ECO:0000313" key="8">
    <source>
        <dbReference type="Proteomes" id="UP000440198"/>
    </source>
</evidence>
<feature type="region of interest" description="Disordered" evidence="2">
    <location>
        <begin position="213"/>
        <end position="232"/>
    </location>
</feature>
<organism evidence="5 7">
    <name type="scientific">Bacteroides finegoldii</name>
    <dbReference type="NCBI Taxonomy" id="338188"/>
    <lineage>
        <taxon>Bacteria</taxon>
        <taxon>Pseudomonadati</taxon>
        <taxon>Bacteroidota</taxon>
        <taxon>Bacteroidia</taxon>
        <taxon>Bacteroidales</taxon>
        <taxon>Bacteroidaceae</taxon>
        <taxon>Bacteroides</taxon>
    </lineage>
</organism>
<proteinExistence type="predicted"/>
<evidence type="ECO:0000313" key="5">
    <source>
        <dbReference type="EMBL" id="KAA5232095.1"/>
    </source>
</evidence>
<dbReference type="PROSITE" id="PS51123">
    <property type="entry name" value="OMPA_2"/>
    <property type="match status" value="1"/>
</dbReference>
<dbReference type="InterPro" id="IPR039567">
    <property type="entry name" value="Gly-zipper"/>
</dbReference>
<keyword evidence="3" id="KW-1133">Transmembrane helix</keyword>